<keyword evidence="1" id="KW-0732">Signal</keyword>
<dbReference type="OrthoDB" id="853480at2"/>
<dbReference type="RefSeq" id="WP_139065967.1">
    <property type="nucleotide sequence ID" value="NZ_CP040812.1"/>
</dbReference>
<gene>
    <name evidence="2" type="ORF">FHG64_08330</name>
</gene>
<organism evidence="2 3">
    <name type="scientific">Antarcticibacterium flavum</name>
    <dbReference type="NCBI Taxonomy" id="2058175"/>
    <lineage>
        <taxon>Bacteria</taxon>
        <taxon>Pseudomonadati</taxon>
        <taxon>Bacteroidota</taxon>
        <taxon>Flavobacteriia</taxon>
        <taxon>Flavobacteriales</taxon>
        <taxon>Flavobacteriaceae</taxon>
        <taxon>Antarcticibacterium</taxon>
    </lineage>
</organism>
<evidence type="ECO:0008006" key="4">
    <source>
        <dbReference type="Google" id="ProtNLM"/>
    </source>
</evidence>
<feature type="chain" id="PRO_5022907546" description="LVIVD repeat-containing protein" evidence="1">
    <location>
        <begin position="24"/>
        <end position="168"/>
    </location>
</feature>
<evidence type="ECO:0000313" key="2">
    <source>
        <dbReference type="EMBL" id="QCY69399.1"/>
    </source>
</evidence>
<dbReference type="Proteomes" id="UP000309016">
    <property type="component" value="Chromosome"/>
</dbReference>
<feature type="signal peptide" evidence="1">
    <location>
        <begin position="1"/>
        <end position="23"/>
    </location>
</feature>
<keyword evidence="3" id="KW-1185">Reference proteome</keyword>
<dbReference type="EMBL" id="CP040812">
    <property type="protein sequence ID" value="QCY69399.1"/>
    <property type="molecule type" value="Genomic_DNA"/>
</dbReference>
<protein>
    <recommendedName>
        <fullName evidence="4">LVIVD repeat-containing protein</fullName>
    </recommendedName>
</protein>
<dbReference type="PROSITE" id="PS51257">
    <property type="entry name" value="PROKAR_LIPOPROTEIN"/>
    <property type="match status" value="1"/>
</dbReference>
<evidence type="ECO:0000256" key="1">
    <source>
        <dbReference type="SAM" id="SignalP"/>
    </source>
</evidence>
<proteinExistence type="predicted"/>
<evidence type="ECO:0000313" key="3">
    <source>
        <dbReference type="Proteomes" id="UP000309016"/>
    </source>
</evidence>
<sequence>MKKPLLLLLLLFLMLLQSCWRNLQDDVGFVEESRYQPITQQRSSFEATMTIMGDRPVLNSGKIYVKDDLIYLNEKSEGFHIIDNSDPENPVPRAFLNIPLATDLAIRNNIVYVHHAVDLVAFTYNANSLKIVHRERNVFPELRSPDGYDASFFDVPEDEVVIGYELVN</sequence>
<dbReference type="AlphaFoldDB" id="A0A5B7X239"/>
<name>A0A5B7X239_9FLAO</name>
<accession>A0A5B7X239</accession>
<dbReference type="KEGG" id="afla:FHG64_08330"/>
<reference evidence="2 3" key="1">
    <citation type="submission" date="2019-06" db="EMBL/GenBank/DDBJ databases">
        <title>Complete genome sequence of Antarcticibacterium flavum KCTC 52984T from an Antarctic marine sediment.</title>
        <authorList>
            <person name="Lee Y.M."/>
            <person name="Shin S.C."/>
        </authorList>
    </citation>
    <scope>NUCLEOTIDE SEQUENCE [LARGE SCALE GENOMIC DNA]</scope>
    <source>
        <strain evidence="2 3">KCTC 52984</strain>
    </source>
</reference>